<dbReference type="Proteomes" id="UP000615026">
    <property type="component" value="Unassembled WGS sequence"/>
</dbReference>
<sequence length="191" mass="20917">MTDPNSAVEIQIRPHELMDQLGIKKDAYYAYLKALDITANKDSNNKAFLTEEQAKSVRLIRQHVVAGGKIDEFDLELALETAAESALAIADSGDIGKLNGQSEPEPVQEIDPSQGLDMEALYIEASEIAAQRLTAGEQVVMAMASKMTYEDLHPQAKAKVDHVRTASVPKFNPHEVAANLLNQCRQQMQAA</sequence>
<gene>
    <name evidence="1" type="ORF">IQ260_24005</name>
</gene>
<evidence type="ECO:0000313" key="2">
    <source>
        <dbReference type="Proteomes" id="UP000615026"/>
    </source>
</evidence>
<organism evidence="1 2">
    <name type="scientific">Leptolyngbya cf. ectocarpi LEGE 11479</name>
    <dbReference type="NCBI Taxonomy" id="1828722"/>
    <lineage>
        <taxon>Bacteria</taxon>
        <taxon>Bacillati</taxon>
        <taxon>Cyanobacteriota</taxon>
        <taxon>Cyanophyceae</taxon>
        <taxon>Leptolyngbyales</taxon>
        <taxon>Leptolyngbyaceae</taxon>
        <taxon>Leptolyngbya group</taxon>
        <taxon>Leptolyngbya</taxon>
    </lineage>
</organism>
<dbReference type="RefSeq" id="WP_193995603.1">
    <property type="nucleotide sequence ID" value="NZ_JADEXP010000312.1"/>
</dbReference>
<proteinExistence type="predicted"/>
<keyword evidence="2" id="KW-1185">Reference proteome</keyword>
<protein>
    <submittedName>
        <fullName evidence="1">Uncharacterized protein</fullName>
    </submittedName>
</protein>
<comment type="caution">
    <text evidence="1">The sequence shown here is derived from an EMBL/GenBank/DDBJ whole genome shotgun (WGS) entry which is preliminary data.</text>
</comment>
<accession>A0A929FC79</accession>
<dbReference type="AlphaFoldDB" id="A0A929FC79"/>
<reference evidence="1" key="1">
    <citation type="submission" date="2020-10" db="EMBL/GenBank/DDBJ databases">
        <authorList>
            <person name="Castelo-Branco R."/>
            <person name="Eusebio N."/>
            <person name="Adriana R."/>
            <person name="Vieira A."/>
            <person name="Brugerolle De Fraissinette N."/>
            <person name="Rezende De Castro R."/>
            <person name="Schneider M.P."/>
            <person name="Vasconcelos V."/>
            <person name="Leao P.N."/>
        </authorList>
    </citation>
    <scope>NUCLEOTIDE SEQUENCE</scope>
    <source>
        <strain evidence="1">LEGE 11479</strain>
    </source>
</reference>
<evidence type="ECO:0000313" key="1">
    <source>
        <dbReference type="EMBL" id="MBE9069714.1"/>
    </source>
</evidence>
<dbReference type="EMBL" id="JADEXP010000312">
    <property type="protein sequence ID" value="MBE9069714.1"/>
    <property type="molecule type" value="Genomic_DNA"/>
</dbReference>
<name>A0A929FC79_LEPEC</name>